<sequence length="104" mass="11805">MASTGFSFTEFVSDLRKCSFLTLKAHSIQIQTYSHVRSAASATSAARDLIWLSGSVNTSRYLTQFCYNEGDVFSVTCHLYVDHNLGDNRIVWGLYGKWQFRLIP</sequence>
<protein>
    <submittedName>
        <fullName evidence="1">Uncharacterized protein</fullName>
    </submittedName>
</protein>
<accession>A0A4C1XET1</accession>
<dbReference type="Proteomes" id="UP000299102">
    <property type="component" value="Unassembled WGS sequence"/>
</dbReference>
<keyword evidence="2" id="KW-1185">Reference proteome</keyword>
<organism evidence="1 2">
    <name type="scientific">Eumeta variegata</name>
    <name type="common">Bagworm moth</name>
    <name type="synonym">Eumeta japonica</name>
    <dbReference type="NCBI Taxonomy" id="151549"/>
    <lineage>
        <taxon>Eukaryota</taxon>
        <taxon>Metazoa</taxon>
        <taxon>Ecdysozoa</taxon>
        <taxon>Arthropoda</taxon>
        <taxon>Hexapoda</taxon>
        <taxon>Insecta</taxon>
        <taxon>Pterygota</taxon>
        <taxon>Neoptera</taxon>
        <taxon>Endopterygota</taxon>
        <taxon>Lepidoptera</taxon>
        <taxon>Glossata</taxon>
        <taxon>Ditrysia</taxon>
        <taxon>Tineoidea</taxon>
        <taxon>Psychidae</taxon>
        <taxon>Oiketicinae</taxon>
        <taxon>Eumeta</taxon>
    </lineage>
</organism>
<reference evidence="1 2" key="1">
    <citation type="journal article" date="2019" name="Commun. Biol.">
        <title>The bagworm genome reveals a unique fibroin gene that provides high tensile strength.</title>
        <authorList>
            <person name="Kono N."/>
            <person name="Nakamura H."/>
            <person name="Ohtoshi R."/>
            <person name="Tomita M."/>
            <person name="Numata K."/>
            <person name="Arakawa K."/>
        </authorList>
    </citation>
    <scope>NUCLEOTIDE SEQUENCE [LARGE SCALE GENOMIC DNA]</scope>
</reference>
<name>A0A4C1XET1_EUMVA</name>
<dbReference type="AlphaFoldDB" id="A0A4C1XET1"/>
<gene>
    <name evidence="1" type="ORF">EVAR_34729_1</name>
</gene>
<comment type="caution">
    <text evidence="1">The sequence shown here is derived from an EMBL/GenBank/DDBJ whole genome shotgun (WGS) entry which is preliminary data.</text>
</comment>
<proteinExistence type="predicted"/>
<evidence type="ECO:0000313" key="2">
    <source>
        <dbReference type="Proteomes" id="UP000299102"/>
    </source>
</evidence>
<evidence type="ECO:0000313" key="1">
    <source>
        <dbReference type="EMBL" id="GBP61492.1"/>
    </source>
</evidence>
<dbReference type="EMBL" id="BGZK01000815">
    <property type="protein sequence ID" value="GBP61492.1"/>
    <property type="molecule type" value="Genomic_DNA"/>
</dbReference>